<dbReference type="SUPFAM" id="SSF47473">
    <property type="entry name" value="EF-hand"/>
    <property type="match status" value="1"/>
</dbReference>
<keyword evidence="7 8" id="KW-0472">Membrane</keyword>
<evidence type="ECO:0000256" key="5">
    <source>
        <dbReference type="ARBA" id="ARBA00022837"/>
    </source>
</evidence>
<evidence type="ECO:0000256" key="6">
    <source>
        <dbReference type="ARBA" id="ARBA00022989"/>
    </source>
</evidence>
<keyword evidence="3" id="KW-0808">Transferase</keyword>
<feature type="transmembrane region" description="Helical" evidence="8">
    <location>
        <begin position="961"/>
        <end position="979"/>
    </location>
</feature>
<dbReference type="SUPFAM" id="SSF56300">
    <property type="entry name" value="Metallo-dependent phosphatases"/>
    <property type="match status" value="1"/>
</dbReference>
<dbReference type="InterPro" id="IPR002048">
    <property type="entry name" value="EF_hand_dom"/>
</dbReference>
<dbReference type="PANTHER" id="PTHR43009:SF7">
    <property type="entry name" value="HOMOGENTISATE GERANYLGERANYLTRANSFERASE, CHLOROPLASTIC"/>
    <property type="match status" value="1"/>
</dbReference>
<dbReference type="Pfam" id="PF02872">
    <property type="entry name" value="5_nucleotid_C"/>
    <property type="match status" value="1"/>
</dbReference>
<feature type="transmembrane region" description="Helical" evidence="8">
    <location>
        <begin position="750"/>
        <end position="768"/>
    </location>
</feature>
<comment type="subcellular location">
    <subcellularLocation>
        <location evidence="1">Membrane</location>
        <topology evidence="1">Multi-pass membrane protein</topology>
    </subcellularLocation>
</comment>
<keyword evidence="11" id="KW-1185">Reference proteome</keyword>
<dbReference type="Pfam" id="PF01040">
    <property type="entry name" value="UbiA"/>
    <property type="match status" value="1"/>
</dbReference>
<comment type="similarity">
    <text evidence="2">Belongs to the UbiA prenyltransferase family.</text>
</comment>
<proteinExistence type="inferred from homology"/>
<dbReference type="InterPro" id="IPR000537">
    <property type="entry name" value="UbiA_prenyltransferase"/>
</dbReference>
<dbReference type="CDD" id="cd00051">
    <property type="entry name" value="EFh"/>
    <property type="match status" value="1"/>
</dbReference>
<feature type="transmembrane region" description="Helical" evidence="8">
    <location>
        <begin position="893"/>
        <end position="913"/>
    </location>
</feature>
<evidence type="ECO:0000256" key="1">
    <source>
        <dbReference type="ARBA" id="ARBA00004141"/>
    </source>
</evidence>
<dbReference type="InterPro" id="IPR029052">
    <property type="entry name" value="Metallo-depent_PP-like"/>
</dbReference>
<dbReference type="GO" id="GO:0016020">
    <property type="term" value="C:membrane"/>
    <property type="evidence" value="ECO:0007669"/>
    <property type="project" value="UniProtKB-SubCell"/>
</dbReference>
<reference evidence="10" key="1">
    <citation type="submission" date="2023-08" db="EMBL/GenBank/DDBJ databases">
        <authorList>
            <person name="Audoor S."/>
            <person name="Bilcke G."/>
        </authorList>
    </citation>
    <scope>NUCLEOTIDE SEQUENCE</scope>
</reference>
<dbReference type="NCBIfam" id="NF009525">
    <property type="entry name" value="PRK12887.1"/>
    <property type="match status" value="1"/>
</dbReference>
<dbReference type="PROSITE" id="PS50222">
    <property type="entry name" value="EF_HAND_2"/>
    <property type="match status" value="1"/>
</dbReference>
<evidence type="ECO:0000256" key="4">
    <source>
        <dbReference type="ARBA" id="ARBA00022692"/>
    </source>
</evidence>
<sequence>MSGLARLRIVAINDVYELHNLPKLQTFLSRLTSEPSAVTLAGDFLSPSTLSSVDGGRGMVSTLRATGVTHVSLGNHEQDLRLESLHDRLASLSKSVNVINSNMRENIPDKAQWMTEVTVPYSLITSPCNRVRVALLGLLSDEPGIFRDNTFKGVPVSDVIETYAKMYNEIVPNIADACIPLTHQSMTRDKELAESMLDLHGGKGVIIGGHEHEPLDELVGNGSDGDSIRILKAGMDSMAASVIDLSYDVTENERPTTVAVDYKLEPLVDIEPSEVLQQIVDKHMSVIKALDGEHIINSDTAHMLPPGALLSSKRTRFEQTTVGSIFLQLLKEEMDADVAIVNGACIKGGTDYYDGKMTYAQLKKELPFPTKMIVVIMKRWELQDAIDYSRTSTEGNAENENGEIPRRGYLQVDWDYDQVGYLGSPDDDLKVALPRNLLNGFCKIKPLMKIGDRLKQDKIFPGDDDYVPAINLVTRYACKNRWSQMIGDIDDFDQFDLDGNGVLDRTEVKLLMEKFLGHEPADFVVDDMIAALDADENGVIDKDCSYPSQQAPRLKQYTQAIIPQEHPASVVIDTTRKISAKRNMMGRRFPTLLITTIVALQCLTALGFQQQVAHTSIAGRKITLPSVNPRPEHGSISSFCNTRSHRINRSRLSTATTSAEENPKVPFPLVLWRFTRPHTIIGSALAIPALHVLAAPTYASAFTARSLTSMIFAMIPALLMNLYITGLNQVTDVEIDKVNKPNLPIAAGDLSLRAGVATVVLSLILSLLMGVSHPVLGSQGLNVALWFSGILGTLYSLEPFRLKRFPFLAAFCIVSVRGAVINAGFFAHAKAAAFGQTTTVMDCLVGDRRCLLSSLYFAIFGVVIALMKDVPDVKGDALSNVRTFSVRLGQKRVFGLMCRLLAFTFFTVGASFLRGSLLARQSAPLFIGRAIVGLSSVMAGVSVQKEAAPVDAEDPKEVYNFYMHLWKLFYLSYLVLPFAR</sequence>
<evidence type="ECO:0000256" key="8">
    <source>
        <dbReference type="SAM" id="Phobius"/>
    </source>
</evidence>
<evidence type="ECO:0000313" key="10">
    <source>
        <dbReference type="EMBL" id="CAJ1957222.1"/>
    </source>
</evidence>
<dbReference type="SUPFAM" id="SSF55816">
    <property type="entry name" value="5'-nucleotidase (syn. UDP-sugar hydrolase), C-terminal domain"/>
    <property type="match status" value="1"/>
</dbReference>
<feature type="domain" description="EF-hand" evidence="9">
    <location>
        <begin position="492"/>
        <end position="518"/>
    </location>
</feature>
<dbReference type="InterPro" id="IPR018247">
    <property type="entry name" value="EF_Hand_1_Ca_BS"/>
</dbReference>
<feature type="transmembrane region" description="Helical" evidence="8">
    <location>
        <begin position="680"/>
        <end position="699"/>
    </location>
</feature>
<keyword evidence="5" id="KW-0106">Calcium</keyword>
<dbReference type="GO" id="GO:0005509">
    <property type="term" value="F:calcium ion binding"/>
    <property type="evidence" value="ECO:0007669"/>
    <property type="project" value="InterPro"/>
</dbReference>
<dbReference type="InterPro" id="IPR011992">
    <property type="entry name" value="EF-hand-dom_pair"/>
</dbReference>
<feature type="transmembrane region" description="Helical" evidence="8">
    <location>
        <begin position="711"/>
        <end position="730"/>
    </location>
</feature>
<dbReference type="InterPro" id="IPR008334">
    <property type="entry name" value="5'-Nucleotdase_C"/>
</dbReference>
<organism evidence="10 11">
    <name type="scientific">Cylindrotheca closterium</name>
    <dbReference type="NCBI Taxonomy" id="2856"/>
    <lineage>
        <taxon>Eukaryota</taxon>
        <taxon>Sar</taxon>
        <taxon>Stramenopiles</taxon>
        <taxon>Ochrophyta</taxon>
        <taxon>Bacillariophyta</taxon>
        <taxon>Bacillariophyceae</taxon>
        <taxon>Bacillariophycidae</taxon>
        <taxon>Bacillariales</taxon>
        <taxon>Bacillariaceae</taxon>
        <taxon>Cylindrotheca</taxon>
    </lineage>
</organism>
<keyword evidence="6 8" id="KW-1133">Transmembrane helix</keyword>
<dbReference type="EMBL" id="CAKOGP040001936">
    <property type="protein sequence ID" value="CAJ1957222.1"/>
    <property type="molecule type" value="Genomic_DNA"/>
</dbReference>
<name>A0AAD2FYR7_9STRA</name>
<dbReference type="Gene3D" id="1.10.238.10">
    <property type="entry name" value="EF-hand"/>
    <property type="match status" value="1"/>
</dbReference>
<evidence type="ECO:0000256" key="7">
    <source>
        <dbReference type="ARBA" id="ARBA00023136"/>
    </source>
</evidence>
<dbReference type="Gene3D" id="3.60.21.10">
    <property type="match status" value="1"/>
</dbReference>
<feature type="transmembrane region" description="Helical" evidence="8">
    <location>
        <begin position="807"/>
        <end position="829"/>
    </location>
</feature>
<gene>
    <name evidence="10" type="ORF">CYCCA115_LOCUS16609</name>
</gene>
<dbReference type="InterPro" id="IPR036907">
    <property type="entry name" value="5'-Nucleotdase_C_sf"/>
</dbReference>
<dbReference type="GO" id="GO:0009166">
    <property type="term" value="P:nucleotide catabolic process"/>
    <property type="evidence" value="ECO:0007669"/>
    <property type="project" value="InterPro"/>
</dbReference>
<feature type="transmembrane region" description="Helical" evidence="8">
    <location>
        <begin position="925"/>
        <end position="941"/>
    </location>
</feature>
<feature type="transmembrane region" description="Helical" evidence="8">
    <location>
        <begin position="775"/>
        <end position="795"/>
    </location>
</feature>
<evidence type="ECO:0000313" key="11">
    <source>
        <dbReference type="Proteomes" id="UP001295423"/>
    </source>
</evidence>
<dbReference type="PANTHER" id="PTHR43009">
    <property type="entry name" value="HOMOGENTISATE SOLANESYLTRANSFERASE, CHLOROPLASTIC"/>
    <property type="match status" value="1"/>
</dbReference>
<dbReference type="GO" id="GO:0016787">
    <property type="term" value="F:hydrolase activity"/>
    <property type="evidence" value="ECO:0007669"/>
    <property type="project" value="InterPro"/>
</dbReference>
<keyword evidence="4 8" id="KW-0812">Transmembrane</keyword>
<accession>A0AAD2FYR7</accession>
<dbReference type="Gene3D" id="1.10.357.140">
    <property type="entry name" value="UbiA prenyltransferase"/>
    <property type="match status" value="1"/>
</dbReference>
<dbReference type="InterPro" id="IPR044878">
    <property type="entry name" value="UbiA_sf"/>
</dbReference>
<dbReference type="GO" id="GO:0016765">
    <property type="term" value="F:transferase activity, transferring alkyl or aryl (other than methyl) groups"/>
    <property type="evidence" value="ECO:0007669"/>
    <property type="project" value="InterPro"/>
</dbReference>
<dbReference type="Gene3D" id="3.90.780.10">
    <property type="entry name" value="5'-Nucleotidase, C-terminal domain"/>
    <property type="match status" value="1"/>
</dbReference>
<dbReference type="Proteomes" id="UP001295423">
    <property type="component" value="Unassembled WGS sequence"/>
</dbReference>
<evidence type="ECO:0000256" key="3">
    <source>
        <dbReference type="ARBA" id="ARBA00022679"/>
    </source>
</evidence>
<dbReference type="PROSITE" id="PS00018">
    <property type="entry name" value="EF_HAND_1"/>
    <property type="match status" value="1"/>
</dbReference>
<feature type="transmembrane region" description="Helical" evidence="8">
    <location>
        <begin position="850"/>
        <end position="867"/>
    </location>
</feature>
<comment type="caution">
    <text evidence="10">The sequence shown here is derived from an EMBL/GenBank/DDBJ whole genome shotgun (WGS) entry which is preliminary data.</text>
</comment>
<evidence type="ECO:0000256" key="2">
    <source>
        <dbReference type="ARBA" id="ARBA00005985"/>
    </source>
</evidence>
<evidence type="ECO:0000259" key="9">
    <source>
        <dbReference type="PROSITE" id="PS50222"/>
    </source>
</evidence>
<dbReference type="AlphaFoldDB" id="A0AAD2FYR7"/>
<protein>
    <recommendedName>
        <fullName evidence="9">EF-hand domain-containing protein</fullName>
    </recommendedName>
</protein>